<evidence type="ECO:0000313" key="2">
    <source>
        <dbReference type="Proteomes" id="UP001331515"/>
    </source>
</evidence>
<evidence type="ECO:0000313" key="1">
    <source>
        <dbReference type="EMBL" id="KAK5893654.1"/>
    </source>
</evidence>
<accession>A0AAN8BYI3</accession>
<keyword evidence="2" id="KW-1185">Reference proteome</keyword>
<dbReference type="EMBL" id="JAURVH010001535">
    <property type="protein sequence ID" value="KAK5893654.1"/>
    <property type="molecule type" value="Genomic_DNA"/>
</dbReference>
<reference evidence="1 2" key="1">
    <citation type="journal article" date="2023" name="Mol. Biol. Evol.">
        <title>Genomics of Secondarily Temperate Adaptation in the Only Non-Antarctic Icefish.</title>
        <authorList>
            <person name="Rivera-Colon A.G."/>
            <person name="Rayamajhi N."/>
            <person name="Minhas B.F."/>
            <person name="Madrigal G."/>
            <person name="Bilyk K.T."/>
            <person name="Yoon V."/>
            <person name="Hune M."/>
            <person name="Gregory S."/>
            <person name="Cheng C.H.C."/>
            <person name="Catchen J.M."/>
        </authorList>
    </citation>
    <scope>NUCLEOTIDE SEQUENCE [LARGE SCALE GENOMIC DNA]</scope>
    <source>
        <tissue evidence="1">White muscle</tissue>
    </source>
</reference>
<comment type="caution">
    <text evidence="1">The sequence shown here is derived from an EMBL/GenBank/DDBJ whole genome shotgun (WGS) entry which is preliminary data.</text>
</comment>
<organism evidence="1 2">
    <name type="scientific">Champsocephalus gunnari</name>
    <name type="common">Mackerel icefish</name>
    <dbReference type="NCBI Taxonomy" id="52237"/>
    <lineage>
        <taxon>Eukaryota</taxon>
        <taxon>Metazoa</taxon>
        <taxon>Chordata</taxon>
        <taxon>Craniata</taxon>
        <taxon>Vertebrata</taxon>
        <taxon>Euteleostomi</taxon>
        <taxon>Actinopterygii</taxon>
        <taxon>Neopterygii</taxon>
        <taxon>Teleostei</taxon>
        <taxon>Neoteleostei</taxon>
        <taxon>Acanthomorphata</taxon>
        <taxon>Eupercaria</taxon>
        <taxon>Perciformes</taxon>
        <taxon>Notothenioidei</taxon>
        <taxon>Channichthyidae</taxon>
        <taxon>Champsocephalus</taxon>
    </lineage>
</organism>
<dbReference type="AlphaFoldDB" id="A0AAN8BYI3"/>
<name>A0AAN8BYI3_CHAGU</name>
<proteinExistence type="predicted"/>
<dbReference type="Proteomes" id="UP001331515">
    <property type="component" value="Unassembled WGS sequence"/>
</dbReference>
<sequence length="104" mass="11501">MERILMVLIDKDPKRGTGGRPVWRRRCPPRLFSLYSGRRITAKKAAKQALKGLWNSSKGIRAPLSTAADPCGPCKRLRPGLEIVAPLPAAATQLCQHPTELLQF</sequence>
<protein>
    <submittedName>
        <fullName evidence="1">Uncharacterized protein</fullName>
    </submittedName>
</protein>
<gene>
    <name evidence="1" type="ORF">CgunFtcFv8_006508</name>
</gene>